<dbReference type="InterPro" id="IPR004252">
    <property type="entry name" value="Probable_transposase_24"/>
</dbReference>
<gene>
    <name evidence="2" type="ORF">RIF29_04215</name>
</gene>
<keyword evidence="1" id="KW-0175">Coiled coil</keyword>
<accession>A0AAN9J101</accession>
<feature type="coiled-coil region" evidence="1">
    <location>
        <begin position="227"/>
        <end position="265"/>
    </location>
</feature>
<dbReference type="Pfam" id="PF03004">
    <property type="entry name" value="Transposase_24"/>
    <property type="match status" value="1"/>
</dbReference>
<proteinExistence type="predicted"/>
<protein>
    <submittedName>
        <fullName evidence="2">Uncharacterized protein</fullName>
    </submittedName>
</protein>
<evidence type="ECO:0000313" key="3">
    <source>
        <dbReference type="Proteomes" id="UP001372338"/>
    </source>
</evidence>
<evidence type="ECO:0000256" key="1">
    <source>
        <dbReference type="SAM" id="Coils"/>
    </source>
</evidence>
<dbReference type="Proteomes" id="UP001372338">
    <property type="component" value="Unassembled WGS sequence"/>
</dbReference>
<organism evidence="2 3">
    <name type="scientific">Crotalaria pallida</name>
    <name type="common">Smooth rattlebox</name>
    <name type="synonym">Crotalaria striata</name>
    <dbReference type="NCBI Taxonomy" id="3830"/>
    <lineage>
        <taxon>Eukaryota</taxon>
        <taxon>Viridiplantae</taxon>
        <taxon>Streptophyta</taxon>
        <taxon>Embryophyta</taxon>
        <taxon>Tracheophyta</taxon>
        <taxon>Spermatophyta</taxon>
        <taxon>Magnoliopsida</taxon>
        <taxon>eudicotyledons</taxon>
        <taxon>Gunneridae</taxon>
        <taxon>Pentapetalae</taxon>
        <taxon>rosids</taxon>
        <taxon>fabids</taxon>
        <taxon>Fabales</taxon>
        <taxon>Fabaceae</taxon>
        <taxon>Papilionoideae</taxon>
        <taxon>50 kb inversion clade</taxon>
        <taxon>genistoids sensu lato</taxon>
        <taxon>core genistoids</taxon>
        <taxon>Crotalarieae</taxon>
        <taxon>Crotalaria</taxon>
    </lineage>
</organism>
<keyword evidence="3" id="KW-1185">Reference proteome</keyword>
<sequence length="318" mass="36679">MASLRRRRRRSLPQTLFRQFPRLGFVIRDLFDMGDRSDLEAQAAYQSEPLEQMTNLDAPNLDEVYLVREDLPATITEKPPSAPSVTQENEDPDFDDTLYWTCYVFAHMLCICNILCTGHDIAKKNAINKAKQKYLHRTGPVNFARIRSKLLEKKENSEGVYQAEMFIETRTSRKGKKVDEETEFVIGKLRDSVQESRESAEKTFRSLLGKERSDRVRCYGRTVTPSQFKKNEEIAALKKQYAEEKKEHENEMNKMKMLVRSLLKQNNSNLDDEALDIMVENAIANENSVSLYSSTSTNIPNIDKVGLEGYVQDIDDEE</sequence>
<dbReference type="AlphaFoldDB" id="A0AAN9J101"/>
<dbReference type="EMBL" id="JAYWIO010000001">
    <property type="protein sequence ID" value="KAK7290062.1"/>
    <property type="molecule type" value="Genomic_DNA"/>
</dbReference>
<reference evidence="2 3" key="1">
    <citation type="submission" date="2024-01" db="EMBL/GenBank/DDBJ databases">
        <title>The genomes of 5 underutilized Papilionoideae crops provide insights into root nodulation and disease resistanc.</title>
        <authorList>
            <person name="Yuan L."/>
        </authorList>
    </citation>
    <scope>NUCLEOTIDE SEQUENCE [LARGE SCALE GENOMIC DNA]</scope>
    <source>
        <strain evidence="2">ZHUSHIDOU_FW_LH</strain>
        <tissue evidence="2">Leaf</tissue>
    </source>
</reference>
<name>A0AAN9J101_CROPI</name>
<evidence type="ECO:0000313" key="2">
    <source>
        <dbReference type="EMBL" id="KAK7290062.1"/>
    </source>
</evidence>
<comment type="caution">
    <text evidence="2">The sequence shown here is derived from an EMBL/GenBank/DDBJ whole genome shotgun (WGS) entry which is preliminary data.</text>
</comment>